<feature type="transmembrane region" description="Helical" evidence="1">
    <location>
        <begin position="26"/>
        <end position="46"/>
    </location>
</feature>
<dbReference type="PANTHER" id="PTHR36264">
    <property type="entry name" value="SET DOMAIN-CONTAINING PROTEIN"/>
    <property type="match status" value="1"/>
</dbReference>
<comment type="caution">
    <text evidence="2">The sequence shown here is derived from an EMBL/GenBank/DDBJ whole genome shotgun (WGS) entry which is preliminary data.</text>
</comment>
<protein>
    <recommendedName>
        <fullName evidence="3">TF-B3 domain-containing protein</fullName>
    </recommendedName>
</protein>
<dbReference type="EMBL" id="RXGB01001676">
    <property type="protein sequence ID" value="TMW97982.1"/>
    <property type="molecule type" value="Genomic_DNA"/>
</dbReference>
<evidence type="ECO:0000313" key="2">
    <source>
        <dbReference type="EMBL" id="TMW97982.1"/>
    </source>
</evidence>
<dbReference type="AlphaFoldDB" id="A0A6N2BR49"/>
<name>A0A6N2BR49_SOLCI</name>
<keyword evidence="1" id="KW-0812">Transmembrane</keyword>
<accession>A0A6N2BR49</accession>
<keyword evidence="1" id="KW-1133">Transmembrane helix</keyword>
<gene>
    <name evidence="2" type="ORF">EJD97_004704</name>
</gene>
<sequence length="125" mass="14363">MNTTTHSAPVQGPQKIRKTITQFEQLKSLLVLPFAFAIAHVFLHWMEEMVQLVDKGNTHCFELLDVTEENNPVNNAGAYVVKMKPCKDYAIICANLFKNRGLSYGDKVELYWDTNSHNFKFKLIN</sequence>
<evidence type="ECO:0000256" key="1">
    <source>
        <dbReference type="SAM" id="Phobius"/>
    </source>
</evidence>
<evidence type="ECO:0008006" key="3">
    <source>
        <dbReference type="Google" id="ProtNLM"/>
    </source>
</evidence>
<dbReference type="PANTHER" id="PTHR36264:SF5">
    <property type="entry name" value="SET DOMAIN-CONTAINING PROTEIN"/>
    <property type="match status" value="1"/>
</dbReference>
<proteinExistence type="predicted"/>
<reference evidence="2" key="1">
    <citation type="submission" date="2019-05" db="EMBL/GenBank/DDBJ databases">
        <title>The de novo reference genome and transcriptome assemblies of the wild tomato species Solanum chilense.</title>
        <authorList>
            <person name="Stam R."/>
            <person name="Nosenko T."/>
            <person name="Hoerger A.C."/>
            <person name="Stephan W."/>
            <person name="Seidel M.A."/>
            <person name="Kuhn J.M.M."/>
            <person name="Haberer G."/>
            <person name="Tellier A."/>
        </authorList>
    </citation>
    <scope>NUCLEOTIDE SEQUENCE</scope>
    <source>
        <tissue evidence="2">Mature leaves</tissue>
    </source>
</reference>
<organism evidence="2">
    <name type="scientific">Solanum chilense</name>
    <name type="common">Tomato</name>
    <name type="synonym">Lycopersicon chilense</name>
    <dbReference type="NCBI Taxonomy" id="4083"/>
    <lineage>
        <taxon>Eukaryota</taxon>
        <taxon>Viridiplantae</taxon>
        <taxon>Streptophyta</taxon>
        <taxon>Embryophyta</taxon>
        <taxon>Tracheophyta</taxon>
        <taxon>Spermatophyta</taxon>
        <taxon>Magnoliopsida</taxon>
        <taxon>eudicotyledons</taxon>
        <taxon>Gunneridae</taxon>
        <taxon>Pentapetalae</taxon>
        <taxon>asterids</taxon>
        <taxon>lamiids</taxon>
        <taxon>Solanales</taxon>
        <taxon>Solanaceae</taxon>
        <taxon>Solanoideae</taxon>
        <taxon>Solaneae</taxon>
        <taxon>Solanum</taxon>
        <taxon>Solanum subgen. Lycopersicon</taxon>
    </lineage>
</organism>
<keyword evidence="1" id="KW-0472">Membrane</keyword>